<sequence length="173" mass="19339">MSSAHSTIRETTSVSGSSSKEPDSVQQSSLEAPLSADSKADACHVVYDEPWEEFKQVDLHYHLEHWEKMKQRRAQGTVEFIFFKLLINRRYLRVLVATTNFMSAHGSQGGLGNESKRREHVLKTTPAHPVSSPTLDLPSPQVEVTHLNLGLGSPHRAIIGNLLLGHYVMVSWI</sequence>
<dbReference type="EMBL" id="BFEA01000706">
    <property type="protein sequence ID" value="GBG88957.1"/>
    <property type="molecule type" value="Genomic_DNA"/>
</dbReference>
<accession>A0A388M300</accession>
<dbReference type="Gramene" id="GBG88957">
    <property type="protein sequence ID" value="GBG88957"/>
    <property type="gene ID" value="CBR_g48567"/>
</dbReference>
<name>A0A388M300_CHABU</name>
<evidence type="ECO:0000313" key="2">
    <source>
        <dbReference type="EMBL" id="GBG88957.1"/>
    </source>
</evidence>
<evidence type="ECO:0000256" key="1">
    <source>
        <dbReference type="SAM" id="MobiDB-lite"/>
    </source>
</evidence>
<dbReference type="AlphaFoldDB" id="A0A388M300"/>
<evidence type="ECO:0000313" key="3">
    <source>
        <dbReference type="Proteomes" id="UP000265515"/>
    </source>
</evidence>
<dbReference type="Proteomes" id="UP000265515">
    <property type="component" value="Unassembled WGS sequence"/>
</dbReference>
<gene>
    <name evidence="2" type="ORF">CBR_g48567</name>
</gene>
<organism evidence="2 3">
    <name type="scientific">Chara braunii</name>
    <name type="common">Braun's stonewort</name>
    <dbReference type="NCBI Taxonomy" id="69332"/>
    <lineage>
        <taxon>Eukaryota</taxon>
        <taxon>Viridiplantae</taxon>
        <taxon>Streptophyta</taxon>
        <taxon>Charophyceae</taxon>
        <taxon>Charales</taxon>
        <taxon>Characeae</taxon>
        <taxon>Chara</taxon>
    </lineage>
</organism>
<comment type="caution">
    <text evidence="2">The sequence shown here is derived from an EMBL/GenBank/DDBJ whole genome shotgun (WGS) entry which is preliminary data.</text>
</comment>
<feature type="compositionally biased region" description="Polar residues" evidence="1">
    <location>
        <begin position="1"/>
        <end position="30"/>
    </location>
</feature>
<reference evidence="2 3" key="1">
    <citation type="journal article" date="2018" name="Cell">
        <title>The Chara Genome: Secondary Complexity and Implications for Plant Terrestrialization.</title>
        <authorList>
            <person name="Nishiyama T."/>
            <person name="Sakayama H."/>
            <person name="Vries J.D."/>
            <person name="Buschmann H."/>
            <person name="Saint-Marcoux D."/>
            <person name="Ullrich K.K."/>
            <person name="Haas F.B."/>
            <person name="Vanderstraeten L."/>
            <person name="Becker D."/>
            <person name="Lang D."/>
            <person name="Vosolsobe S."/>
            <person name="Rombauts S."/>
            <person name="Wilhelmsson P.K.I."/>
            <person name="Janitza P."/>
            <person name="Kern R."/>
            <person name="Heyl A."/>
            <person name="Rumpler F."/>
            <person name="Villalobos L.I.A.C."/>
            <person name="Clay J.M."/>
            <person name="Skokan R."/>
            <person name="Toyoda A."/>
            <person name="Suzuki Y."/>
            <person name="Kagoshima H."/>
            <person name="Schijlen E."/>
            <person name="Tajeshwar N."/>
            <person name="Catarino B."/>
            <person name="Hetherington A.J."/>
            <person name="Saltykova A."/>
            <person name="Bonnot C."/>
            <person name="Breuninger H."/>
            <person name="Symeonidi A."/>
            <person name="Radhakrishnan G.V."/>
            <person name="Van Nieuwerburgh F."/>
            <person name="Deforce D."/>
            <person name="Chang C."/>
            <person name="Karol K.G."/>
            <person name="Hedrich R."/>
            <person name="Ulvskov P."/>
            <person name="Glockner G."/>
            <person name="Delwiche C.F."/>
            <person name="Petrasek J."/>
            <person name="Van de Peer Y."/>
            <person name="Friml J."/>
            <person name="Beilby M."/>
            <person name="Dolan L."/>
            <person name="Kohara Y."/>
            <person name="Sugano S."/>
            <person name="Fujiyama A."/>
            <person name="Delaux P.-M."/>
            <person name="Quint M."/>
            <person name="TheiBen G."/>
            <person name="Hagemann M."/>
            <person name="Harholt J."/>
            <person name="Dunand C."/>
            <person name="Zachgo S."/>
            <person name="Langdale J."/>
            <person name="Maumus F."/>
            <person name="Straeten D.V.D."/>
            <person name="Gould S.B."/>
            <person name="Rensing S.A."/>
        </authorList>
    </citation>
    <scope>NUCLEOTIDE SEQUENCE [LARGE SCALE GENOMIC DNA]</scope>
    <source>
        <strain evidence="2 3">S276</strain>
    </source>
</reference>
<feature type="region of interest" description="Disordered" evidence="1">
    <location>
        <begin position="1"/>
        <end position="36"/>
    </location>
</feature>
<proteinExistence type="predicted"/>
<protein>
    <submittedName>
        <fullName evidence="2">Uncharacterized protein</fullName>
    </submittedName>
</protein>
<keyword evidence="3" id="KW-1185">Reference proteome</keyword>